<dbReference type="GO" id="GO:0003677">
    <property type="term" value="F:DNA binding"/>
    <property type="evidence" value="ECO:0007669"/>
    <property type="project" value="InterPro"/>
</dbReference>
<organism evidence="8 9">
    <name type="scientific">Actinotalea soli</name>
    <dbReference type="NCBI Taxonomy" id="2819234"/>
    <lineage>
        <taxon>Bacteria</taxon>
        <taxon>Bacillati</taxon>
        <taxon>Actinomycetota</taxon>
        <taxon>Actinomycetes</taxon>
        <taxon>Micrococcales</taxon>
        <taxon>Cellulomonadaceae</taxon>
        <taxon>Actinotalea</taxon>
    </lineage>
</organism>
<keyword evidence="3" id="KW-0731">Sigma factor</keyword>
<dbReference type="InterPro" id="IPR011990">
    <property type="entry name" value="TPR-like_helical_dom_sf"/>
</dbReference>
<dbReference type="Gene3D" id="1.10.10.10">
    <property type="entry name" value="Winged helix-like DNA-binding domain superfamily/Winged helix DNA-binding domain"/>
    <property type="match status" value="1"/>
</dbReference>
<feature type="domain" description="RNA polymerase sigma-70 region 2" evidence="5">
    <location>
        <begin position="33"/>
        <end position="86"/>
    </location>
</feature>
<keyword evidence="2" id="KW-0805">Transcription regulation</keyword>
<keyword evidence="9" id="KW-1185">Reference proteome</keyword>
<evidence type="ECO:0000256" key="1">
    <source>
        <dbReference type="ARBA" id="ARBA00010641"/>
    </source>
</evidence>
<dbReference type="GO" id="GO:0006352">
    <property type="term" value="P:DNA-templated transcription initiation"/>
    <property type="evidence" value="ECO:0007669"/>
    <property type="project" value="InterPro"/>
</dbReference>
<protein>
    <submittedName>
        <fullName evidence="8">RNA polymerase subunit sigma-24</fullName>
    </submittedName>
</protein>
<dbReference type="InterPro" id="IPR013325">
    <property type="entry name" value="RNA_pol_sigma_r2"/>
</dbReference>
<dbReference type="InterPro" id="IPR007627">
    <property type="entry name" value="RNA_pol_sigma70_r2"/>
</dbReference>
<evidence type="ECO:0000259" key="6">
    <source>
        <dbReference type="Pfam" id="PF08281"/>
    </source>
</evidence>
<evidence type="ECO:0000256" key="4">
    <source>
        <dbReference type="ARBA" id="ARBA00023163"/>
    </source>
</evidence>
<dbReference type="InterPro" id="IPR036388">
    <property type="entry name" value="WH-like_DNA-bd_sf"/>
</dbReference>
<dbReference type="Pfam" id="PF20239">
    <property type="entry name" value="DUF6596"/>
    <property type="match status" value="1"/>
</dbReference>
<dbReference type="PANTHER" id="PTHR47756">
    <property type="entry name" value="BLL6612 PROTEIN-RELATED"/>
    <property type="match status" value="1"/>
</dbReference>
<dbReference type="GO" id="GO:0016987">
    <property type="term" value="F:sigma factor activity"/>
    <property type="evidence" value="ECO:0007669"/>
    <property type="project" value="UniProtKB-KW"/>
</dbReference>
<comment type="caution">
    <text evidence="8">The sequence shown here is derived from an EMBL/GenBank/DDBJ whole genome shotgun (WGS) entry which is preliminary data.</text>
</comment>
<comment type="similarity">
    <text evidence="1">Belongs to the sigma-70 factor family. ECF subfamily.</text>
</comment>
<dbReference type="RefSeq" id="WP_208056585.1">
    <property type="nucleotide sequence ID" value="NZ_JAGEMK010000008.1"/>
</dbReference>
<dbReference type="Gene3D" id="1.25.40.10">
    <property type="entry name" value="Tetratricopeptide repeat domain"/>
    <property type="match status" value="1"/>
</dbReference>
<feature type="domain" description="RNA polymerase sigma factor 70 region 4 type 2" evidence="6">
    <location>
        <begin position="131"/>
        <end position="182"/>
    </location>
</feature>
<gene>
    <name evidence="8" type="ORF">J4G33_13880</name>
</gene>
<dbReference type="SUPFAM" id="SSF88946">
    <property type="entry name" value="Sigma2 domain of RNA polymerase sigma factors"/>
    <property type="match status" value="1"/>
</dbReference>
<reference evidence="8" key="1">
    <citation type="submission" date="2021-03" db="EMBL/GenBank/DDBJ databases">
        <title>Actinotalea soli sp. nov., isolated from soil.</title>
        <authorList>
            <person name="Ping W."/>
            <person name="Zhang J."/>
        </authorList>
    </citation>
    <scope>NUCLEOTIDE SEQUENCE</scope>
    <source>
        <strain evidence="8">BY-33</strain>
    </source>
</reference>
<evidence type="ECO:0000256" key="2">
    <source>
        <dbReference type="ARBA" id="ARBA00023015"/>
    </source>
</evidence>
<dbReference type="AlphaFoldDB" id="A0A939LS76"/>
<dbReference type="InterPro" id="IPR013249">
    <property type="entry name" value="RNA_pol_sigma70_r4_t2"/>
</dbReference>
<evidence type="ECO:0000256" key="3">
    <source>
        <dbReference type="ARBA" id="ARBA00023082"/>
    </source>
</evidence>
<evidence type="ECO:0000259" key="5">
    <source>
        <dbReference type="Pfam" id="PF04542"/>
    </source>
</evidence>
<dbReference type="InterPro" id="IPR046531">
    <property type="entry name" value="DUF6596"/>
</dbReference>
<dbReference type="SUPFAM" id="SSF88659">
    <property type="entry name" value="Sigma3 and sigma4 domains of RNA polymerase sigma factors"/>
    <property type="match status" value="1"/>
</dbReference>
<dbReference type="InterPro" id="IPR013324">
    <property type="entry name" value="RNA_pol_sigma_r3/r4-like"/>
</dbReference>
<sequence>MTTPPSGPHEASAQDDPLARAWREHWGRTVALLLGQFARPDLVEDAVAEAFASAAQRWPQDGVPDSPGAWLLTAARRRVVDRLRAEAVHRRKEPLMVVDARTRAAASASATDPSTGPAEDEHLLDERLRLIFTCCHPALSAEARVALTLRFVIGLDVPEIARLMLVRPTTMAARITRAKKRLTASGIPFDVPPAGRLDERLDVVATVLYLVFTAGYHPQPGDEPLRGDLGDEAIRLARVLDSLLPGHGVVRALLALMLLQHSRRDARLDPDGHLVLLHDQDRSRWRRTEIEEALPLLRGLPRTTGQAEAYRLQALVAAEHATAPAAASTRWDVIAGHYAELEDLTGSPVVRLARAVAVAELDGPDAALALLEGLETRLPDHHRLEAVRAELAWQAGRPQEAAAGFLRALALVPGGPEHEHLTERLAALRTEALTPEAEAG</sequence>
<dbReference type="PANTHER" id="PTHR47756:SF2">
    <property type="entry name" value="BLL6612 PROTEIN"/>
    <property type="match status" value="1"/>
</dbReference>
<evidence type="ECO:0000313" key="9">
    <source>
        <dbReference type="Proteomes" id="UP000664209"/>
    </source>
</evidence>
<proteinExistence type="inferred from homology"/>
<dbReference type="Proteomes" id="UP000664209">
    <property type="component" value="Unassembled WGS sequence"/>
</dbReference>
<accession>A0A939LS76</accession>
<evidence type="ECO:0000259" key="7">
    <source>
        <dbReference type="Pfam" id="PF20239"/>
    </source>
</evidence>
<evidence type="ECO:0000313" key="8">
    <source>
        <dbReference type="EMBL" id="MBO1752898.1"/>
    </source>
</evidence>
<dbReference type="Gene3D" id="1.10.1740.10">
    <property type="match status" value="1"/>
</dbReference>
<dbReference type="Pfam" id="PF04542">
    <property type="entry name" value="Sigma70_r2"/>
    <property type="match status" value="1"/>
</dbReference>
<dbReference type="Pfam" id="PF08281">
    <property type="entry name" value="Sigma70_r4_2"/>
    <property type="match status" value="1"/>
</dbReference>
<dbReference type="EMBL" id="JAGEMK010000008">
    <property type="protein sequence ID" value="MBO1752898.1"/>
    <property type="molecule type" value="Genomic_DNA"/>
</dbReference>
<name>A0A939LS76_9CELL</name>
<feature type="domain" description="DUF6596" evidence="7">
    <location>
        <begin position="200"/>
        <end position="298"/>
    </location>
</feature>
<keyword evidence="4" id="KW-0804">Transcription</keyword>